<dbReference type="PROSITE" id="PS50949">
    <property type="entry name" value="HTH_GNTR"/>
    <property type="match status" value="1"/>
</dbReference>
<dbReference type="SUPFAM" id="SSF48008">
    <property type="entry name" value="GntR ligand-binding domain-like"/>
    <property type="match status" value="1"/>
</dbReference>
<accession>A0A4R0QQ25</accession>
<dbReference type="SUPFAM" id="SSF46785">
    <property type="entry name" value="Winged helix' DNA-binding domain"/>
    <property type="match status" value="1"/>
</dbReference>
<evidence type="ECO:0000256" key="2">
    <source>
        <dbReference type="ARBA" id="ARBA00023125"/>
    </source>
</evidence>
<dbReference type="SMART" id="SM00895">
    <property type="entry name" value="FCD"/>
    <property type="match status" value="1"/>
</dbReference>
<dbReference type="Proteomes" id="UP000291289">
    <property type="component" value="Unassembled WGS sequence"/>
</dbReference>
<protein>
    <submittedName>
        <fullName evidence="5">FadR family transcriptional regulator</fullName>
    </submittedName>
</protein>
<evidence type="ECO:0000313" key="6">
    <source>
        <dbReference type="Proteomes" id="UP000291289"/>
    </source>
</evidence>
<proteinExistence type="predicted"/>
<organism evidence="5 6">
    <name type="scientific">Alloscardovia theropitheci</name>
    <dbReference type="NCBI Taxonomy" id="2496842"/>
    <lineage>
        <taxon>Bacteria</taxon>
        <taxon>Bacillati</taxon>
        <taxon>Actinomycetota</taxon>
        <taxon>Actinomycetes</taxon>
        <taxon>Bifidobacteriales</taxon>
        <taxon>Bifidobacteriaceae</taxon>
        <taxon>Alloscardovia</taxon>
    </lineage>
</organism>
<dbReference type="PANTHER" id="PTHR43537">
    <property type="entry name" value="TRANSCRIPTIONAL REGULATOR, GNTR FAMILY"/>
    <property type="match status" value="1"/>
</dbReference>
<dbReference type="EMBL" id="RXLP01000019">
    <property type="protein sequence ID" value="TCD54382.1"/>
    <property type="molecule type" value="Genomic_DNA"/>
</dbReference>
<feature type="domain" description="HTH gntR-type" evidence="4">
    <location>
        <begin position="14"/>
        <end position="81"/>
    </location>
</feature>
<dbReference type="RefSeq" id="WP_131284175.1">
    <property type="nucleotide sequence ID" value="NZ_RXLP01000019.1"/>
</dbReference>
<dbReference type="GO" id="GO:0003677">
    <property type="term" value="F:DNA binding"/>
    <property type="evidence" value="ECO:0007669"/>
    <property type="project" value="UniProtKB-KW"/>
</dbReference>
<dbReference type="InterPro" id="IPR008920">
    <property type="entry name" value="TF_FadR/GntR_C"/>
</dbReference>
<dbReference type="SMART" id="SM00345">
    <property type="entry name" value="HTH_GNTR"/>
    <property type="match status" value="1"/>
</dbReference>
<name>A0A4R0QQ25_9BIFI</name>
<dbReference type="GO" id="GO:0003700">
    <property type="term" value="F:DNA-binding transcription factor activity"/>
    <property type="evidence" value="ECO:0007669"/>
    <property type="project" value="InterPro"/>
</dbReference>
<keyword evidence="1" id="KW-0805">Transcription regulation</keyword>
<dbReference type="Pfam" id="PF07729">
    <property type="entry name" value="FCD"/>
    <property type="match status" value="1"/>
</dbReference>
<evidence type="ECO:0000259" key="4">
    <source>
        <dbReference type="PROSITE" id="PS50949"/>
    </source>
</evidence>
<dbReference type="PANTHER" id="PTHR43537:SF44">
    <property type="entry name" value="GNTR FAMILY REGULATORY PROTEIN"/>
    <property type="match status" value="1"/>
</dbReference>
<sequence>MSEEAPLEISNSKEPLHVSVADSLAHEILDGQWLPGYSKKLEDIQAQFDISRTVAREATRLLSSLRCVQFQRGTGVIACAPDLWDDMSTRVIAWKLYSPYREDELRALTELRLAIEPAAAAGCAQRASIQERTHISATGIEMVKAAKEGKIAQFHQLDIQFHTLMLKHSGNPLFADLSGMVETVLRGRVEINMFPQKPDEKALKSHEQVAHAILMGEPQAASEAMKAIVSEVNSALGLAAL</sequence>
<dbReference type="InterPro" id="IPR011711">
    <property type="entry name" value="GntR_C"/>
</dbReference>
<dbReference type="Gene3D" id="1.20.120.530">
    <property type="entry name" value="GntR ligand-binding domain-like"/>
    <property type="match status" value="1"/>
</dbReference>
<keyword evidence="3" id="KW-0804">Transcription</keyword>
<dbReference type="Gene3D" id="1.10.10.10">
    <property type="entry name" value="Winged helix-like DNA-binding domain superfamily/Winged helix DNA-binding domain"/>
    <property type="match status" value="1"/>
</dbReference>
<dbReference type="InterPro" id="IPR000524">
    <property type="entry name" value="Tscrpt_reg_HTH_GntR"/>
</dbReference>
<dbReference type="InterPro" id="IPR036388">
    <property type="entry name" value="WH-like_DNA-bd_sf"/>
</dbReference>
<keyword evidence="2" id="KW-0238">DNA-binding</keyword>
<comment type="caution">
    <text evidence="5">The sequence shown here is derived from an EMBL/GenBank/DDBJ whole genome shotgun (WGS) entry which is preliminary data.</text>
</comment>
<gene>
    <name evidence="5" type="ORF">EJ419_04990</name>
</gene>
<evidence type="ECO:0000313" key="5">
    <source>
        <dbReference type="EMBL" id="TCD54382.1"/>
    </source>
</evidence>
<evidence type="ECO:0000256" key="1">
    <source>
        <dbReference type="ARBA" id="ARBA00023015"/>
    </source>
</evidence>
<evidence type="ECO:0000256" key="3">
    <source>
        <dbReference type="ARBA" id="ARBA00023163"/>
    </source>
</evidence>
<keyword evidence="6" id="KW-1185">Reference proteome</keyword>
<dbReference type="OrthoDB" id="4164516at2"/>
<dbReference type="InterPro" id="IPR036390">
    <property type="entry name" value="WH_DNA-bd_sf"/>
</dbReference>
<reference evidence="5 6" key="1">
    <citation type="submission" date="2018-12" db="EMBL/GenBank/DDBJ databases">
        <title>Alloscrdovia theropitheci sp. nov: a novel taxon from the feces of the bleeding-herat monkey (Theropithecus geleda).</title>
        <authorList>
            <person name="Modesto M."/>
        </authorList>
    </citation>
    <scope>NUCLEOTIDE SEQUENCE [LARGE SCALE GENOMIC DNA]</scope>
    <source>
        <strain evidence="5 6">GLDI4/2</strain>
    </source>
</reference>
<dbReference type="AlphaFoldDB" id="A0A4R0QQ25"/>
<dbReference type="Pfam" id="PF00392">
    <property type="entry name" value="GntR"/>
    <property type="match status" value="1"/>
</dbReference>